<dbReference type="InterPro" id="IPR015421">
    <property type="entry name" value="PyrdxlP-dep_Trfase_major"/>
</dbReference>
<name>A0AAV5PFY5_LACDE</name>
<dbReference type="PANTHER" id="PTHR11808">
    <property type="entry name" value="TRANS-SULFURATION ENZYME FAMILY MEMBER"/>
    <property type="match status" value="1"/>
</dbReference>
<dbReference type="Proteomes" id="UP001165243">
    <property type="component" value="Unassembled WGS sequence"/>
</dbReference>
<dbReference type="GO" id="GO:0005737">
    <property type="term" value="C:cytoplasm"/>
    <property type="evidence" value="ECO:0007669"/>
    <property type="project" value="TreeGrafter"/>
</dbReference>
<accession>A0AAV5PFY5</accession>
<organism evidence="4 5">
    <name type="scientific">Lactobacillus delbrueckii subsp. bulgaricus</name>
    <dbReference type="NCBI Taxonomy" id="1585"/>
    <lineage>
        <taxon>Bacteria</taxon>
        <taxon>Bacillati</taxon>
        <taxon>Bacillota</taxon>
        <taxon>Bacilli</taxon>
        <taxon>Lactobacillales</taxon>
        <taxon>Lactobacillaceae</taxon>
        <taxon>Lactobacillus</taxon>
    </lineage>
</organism>
<comment type="caution">
    <text evidence="4">The sequence shown here is derived from an EMBL/GenBank/DDBJ whole genome shotgun (WGS) entry which is preliminary data.</text>
</comment>
<evidence type="ECO:0000256" key="1">
    <source>
        <dbReference type="ARBA" id="ARBA00001933"/>
    </source>
</evidence>
<dbReference type="GO" id="GO:0030170">
    <property type="term" value="F:pyridoxal phosphate binding"/>
    <property type="evidence" value="ECO:0007669"/>
    <property type="project" value="InterPro"/>
</dbReference>
<dbReference type="EMBL" id="BSWK01000011">
    <property type="protein sequence ID" value="GMB86497.1"/>
    <property type="molecule type" value="Genomic_DNA"/>
</dbReference>
<dbReference type="InterPro" id="IPR015424">
    <property type="entry name" value="PyrdxlP-dep_Trfase"/>
</dbReference>
<comment type="similarity">
    <text evidence="3">Belongs to the trans-sulfuration enzymes family.</text>
</comment>
<dbReference type="Gene3D" id="3.40.640.10">
    <property type="entry name" value="Type I PLP-dependent aspartate aminotransferase-like (Major domain)"/>
    <property type="match status" value="1"/>
</dbReference>
<dbReference type="AlphaFoldDB" id="A0AAV5PFY5"/>
<dbReference type="GO" id="GO:0019346">
    <property type="term" value="P:transsulfuration"/>
    <property type="evidence" value="ECO:0007669"/>
    <property type="project" value="InterPro"/>
</dbReference>
<gene>
    <name evidence="4" type="ORF">ME0900_08700</name>
</gene>
<dbReference type="SUPFAM" id="SSF53383">
    <property type="entry name" value="PLP-dependent transferases"/>
    <property type="match status" value="1"/>
</dbReference>
<sequence length="51" mass="5653">MENLLGLLTPKTKLVWLETPSNPMMKSVDIQAVADAIHDYNLDILVAVDNT</sequence>
<comment type="cofactor">
    <cofactor evidence="1 3">
        <name>pyridoxal 5'-phosphate</name>
        <dbReference type="ChEBI" id="CHEBI:597326"/>
    </cofactor>
</comment>
<protein>
    <submittedName>
        <fullName evidence="4">Cystathionine gamma-lyase</fullName>
    </submittedName>
</protein>
<evidence type="ECO:0000256" key="2">
    <source>
        <dbReference type="ARBA" id="ARBA00022898"/>
    </source>
</evidence>
<evidence type="ECO:0000256" key="3">
    <source>
        <dbReference type="RuleBase" id="RU362118"/>
    </source>
</evidence>
<keyword evidence="2 3" id="KW-0663">Pyridoxal phosphate</keyword>
<dbReference type="InterPro" id="IPR000277">
    <property type="entry name" value="Cys/Met-Metab_PyrdxlP-dep_enz"/>
</dbReference>
<dbReference type="GO" id="GO:0016846">
    <property type="term" value="F:carbon-sulfur lyase activity"/>
    <property type="evidence" value="ECO:0007669"/>
    <property type="project" value="TreeGrafter"/>
</dbReference>
<evidence type="ECO:0000313" key="4">
    <source>
        <dbReference type="EMBL" id="GMB86497.1"/>
    </source>
</evidence>
<evidence type="ECO:0000313" key="5">
    <source>
        <dbReference type="Proteomes" id="UP001165243"/>
    </source>
</evidence>
<dbReference type="Pfam" id="PF01053">
    <property type="entry name" value="Cys_Met_Meta_PP"/>
    <property type="match status" value="1"/>
</dbReference>
<reference evidence="4" key="1">
    <citation type="submission" date="2023-04" db="EMBL/GenBank/DDBJ databases">
        <title>Draft genome sequences of Lactobacillus delbrueckii subsp. bulgaricus ME-900 and ME-901 with improved acid tolerance.</title>
        <authorList>
            <person name="Ishida T."/>
            <person name="Yamamoto E."/>
            <person name="Koizumi A."/>
            <person name="Fujiwara S."/>
            <person name="Makino S."/>
            <person name="Kano H."/>
            <person name="Kimura K."/>
        </authorList>
    </citation>
    <scope>NUCLEOTIDE SEQUENCE</scope>
    <source>
        <strain evidence="4">ME-900</strain>
    </source>
</reference>
<proteinExistence type="inferred from homology"/>